<evidence type="ECO:0000313" key="2">
    <source>
        <dbReference type="Proteomes" id="UP000326396"/>
    </source>
</evidence>
<organism evidence="1 2">
    <name type="scientific">Mikania micrantha</name>
    <name type="common">bitter vine</name>
    <dbReference type="NCBI Taxonomy" id="192012"/>
    <lineage>
        <taxon>Eukaryota</taxon>
        <taxon>Viridiplantae</taxon>
        <taxon>Streptophyta</taxon>
        <taxon>Embryophyta</taxon>
        <taxon>Tracheophyta</taxon>
        <taxon>Spermatophyta</taxon>
        <taxon>Magnoliopsida</taxon>
        <taxon>eudicotyledons</taxon>
        <taxon>Gunneridae</taxon>
        <taxon>Pentapetalae</taxon>
        <taxon>asterids</taxon>
        <taxon>campanulids</taxon>
        <taxon>Asterales</taxon>
        <taxon>Asteraceae</taxon>
        <taxon>Asteroideae</taxon>
        <taxon>Heliantheae alliance</taxon>
        <taxon>Eupatorieae</taxon>
        <taxon>Mikania</taxon>
    </lineage>
</organism>
<comment type="caution">
    <text evidence="1">The sequence shown here is derived from an EMBL/GenBank/DDBJ whole genome shotgun (WGS) entry which is preliminary data.</text>
</comment>
<reference evidence="1 2" key="1">
    <citation type="submission" date="2019-05" db="EMBL/GenBank/DDBJ databases">
        <title>Mikania micrantha, genome provides insights into the molecular mechanism of rapid growth.</title>
        <authorList>
            <person name="Liu B."/>
        </authorList>
    </citation>
    <scope>NUCLEOTIDE SEQUENCE [LARGE SCALE GENOMIC DNA]</scope>
    <source>
        <strain evidence="1">NLD-2019</strain>
        <tissue evidence="1">Leaf</tissue>
    </source>
</reference>
<sequence length="86" mass="9999">MDLRFGGSDVFKTQKEWFITCFHSAENGTIMKEEIGRAFFDKLISQEVEMHLERKDEAIDRTLLNHLLKMFTALGIYSKSLEKSVP</sequence>
<name>A0A5N6NIZ7_9ASTR</name>
<dbReference type="AlphaFoldDB" id="A0A5N6NIZ7"/>
<dbReference type="InterPro" id="IPR016159">
    <property type="entry name" value="Cullin_repeat-like_dom_sf"/>
</dbReference>
<accession>A0A5N6NIZ7</accession>
<dbReference type="OrthoDB" id="27073at2759"/>
<keyword evidence="2" id="KW-1185">Reference proteome</keyword>
<protein>
    <submittedName>
        <fullName evidence="1">Uncharacterized protein</fullName>
    </submittedName>
</protein>
<dbReference type="SUPFAM" id="SSF74788">
    <property type="entry name" value="Cullin repeat-like"/>
    <property type="match status" value="1"/>
</dbReference>
<gene>
    <name evidence="1" type="ORF">E3N88_21134</name>
</gene>
<proteinExistence type="predicted"/>
<dbReference type="EMBL" id="SZYD01000011">
    <property type="protein sequence ID" value="KAD4889061.1"/>
    <property type="molecule type" value="Genomic_DNA"/>
</dbReference>
<dbReference type="Proteomes" id="UP000326396">
    <property type="component" value="Linkage Group LG19"/>
</dbReference>
<evidence type="ECO:0000313" key="1">
    <source>
        <dbReference type="EMBL" id="KAD4889061.1"/>
    </source>
</evidence>